<dbReference type="GO" id="GO:0000422">
    <property type="term" value="P:autophagy of mitochondrion"/>
    <property type="evidence" value="ECO:0007669"/>
    <property type="project" value="TreeGrafter"/>
</dbReference>
<evidence type="ECO:0000256" key="5">
    <source>
        <dbReference type="ARBA" id="ARBA00038013"/>
    </source>
</evidence>
<organism evidence="7 8">
    <name type="scientific">Aspergillus leporis</name>
    <dbReference type="NCBI Taxonomy" id="41062"/>
    <lineage>
        <taxon>Eukaryota</taxon>
        <taxon>Fungi</taxon>
        <taxon>Dikarya</taxon>
        <taxon>Ascomycota</taxon>
        <taxon>Pezizomycotina</taxon>
        <taxon>Eurotiomycetes</taxon>
        <taxon>Eurotiomycetidae</taxon>
        <taxon>Eurotiales</taxon>
        <taxon>Aspergillaceae</taxon>
        <taxon>Aspergillus</taxon>
        <taxon>Aspergillus subgen. Circumdati</taxon>
    </lineage>
</organism>
<dbReference type="AlphaFoldDB" id="A0A5N5WYU5"/>
<dbReference type="InterPro" id="IPR051668">
    <property type="entry name" value="ATG33"/>
</dbReference>
<sequence length="186" mass="20590">MACPLTVSKFVGTVSLGLLTGLSYSTASITIPSLAHLPTSTNASRTLHEIKRLNRKHGLRLTSIANICFLFAYAFSPPHRKHPYLLWICVSSTLGSYAADYWFHRSSGFKAWVQSLIYDAGCTSFGAQKKEDDLVVVEAEAEAEADVNGESVRREMDTERRFQRVRALFSGFALAIGIVGLWGDRK</sequence>
<keyword evidence="3 6" id="KW-1133">Transmembrane helix</keyword>
<keyword evidence="2 6" id="KW-0812">Transmembrane</keyword>
<evidence type="ECO:0000313" key="7">
    <source>
        <dbReference type="EMBL" id="KAB8072310.1"/>
    </source>
</evidence>
<feature type="transmembrane region" description="Helical" evidence="6">
    <location>
        <begin position="165"/>
        <end position="183"/>
    </location>
</feature>
<dbReference type="GO" id="GO:0016236">
    <property type="term" value="P:macroautophagy"/>
    <property type="evidence" value="ECO:0007669"/>
    <property type="project" value="TreeGrafter"/>
</dbReference>
<dbReference type="PANTHER" id="PTHR37278:SF1">
    <property type="entry name" value="AUTOPHAGY-RELATED PROTEIN 33-RELATED"/>
    <property type="match status" value="1"/>
</dbReference>
<dbReference type="EMBL" id="ML732250">
    <property type="protein sequence ID" value="KAB8072310.1"/>
    <property type="molecule type" value="Genomic_DNA"/>
</dbReference>
<feature type="transmembrane region" description="Helical" evidence="6">
    <location>
        <begin position="82"/>
        <end position="103"/>
    </location>
</feature>
<evidence type="ECO:0000313" key="8">
    <source>
        <dbReference type="Proteomes" id="UP000326565"/>
    </source>
</evidence>
<keyword evidence="8" id="KW-1185">Reference proteome</keyword>
<feature type="transmembrane region" description="Helical" evidence="6">
    <location>
        <begin position="58"/>
        <end position="76"/>
    </location>
</feature>
<keyword evidence="4 6" id="KW-0472">Membrane</keyword>
<gene>
    <name evidence="7" type="ORF">BDV29DRAFT_177613</name>
</gene>
<evidence type="ECO:0000256" key="2">
    <source>
        <dbReference type="ARBA" id="ARBA00022692"/>
    </source>
</evidence>
<dbReference type="PANTHER" id="PTHR37278">
    <property type="entry name" value="AUTOPHAGY-RELATED PROTEIN 33-RELATED"/>
    <property type="match status" value="1"/>
</dbReference>
<evidence type="ECO:0000256" key="6">
    <source>
        <dbReference type="SAM" id="Phobius"/>
    </source>
</evidence>
<dbReference type="OrthoDB" id="5336366at2759"/>
<evidence type="ECO:0000256" key="1">
    <source>
        <dbReference type="ARBA" id="ARBA00004141"/>
    </source>
</evidence>
<name>A0A5N5WYU5_9EURO</name>
<dbReference type="GO" id="GO:0005741">
    <property type="term" value="C:mitochondrial outer membrane"/>
    <property type="evidence" value="ECO:0007669"/>
    <property type="project" value="TreeGrafter"/>
</dbReference>
<proteinExistence type="inferred from homology"/>
<accession>A0A5N5WYU5</accession>
<evidence type="ECO:0000256" key="4">
    <source>
        <dbReference type="ARBA" id="ARBA00023136"/>
    </source>
</evidence>
<dbReference type="Proteomes" id="UP000326565">
    <property type="component" value="Unassembled WGS sequence"/>
</dbReference>
<reference evidence="7 8" key="1">
    <citation type="submission" date="2019-04" db="EMBL/GenBank/DDBJ databases">
        <title>Friends and foes A comparative genomics study of 23 Aspergillus species from section Flavi.</title>
        <authorList>
            <consortium name="DOE Joint Genome Institute"/>
            <person name="Kjaerbolling I."/>
            <person name="Vesth T."/>
            <person name="Frisvad J.C."/>
            <person name="Nybo J.L."/>
            <person name="Theobald S."/>
            <person name="Kildgaard S."/>
            <person name="Isbrandt T."/>
            <person name="Kuo A."/>
            <person name="Sato A."/>
            <person name="Lyhne E.K."/>
            <person name="Kogle M.E."/>
            <person name="Wiebenga A."/>
            <person name="Kun R.S."/>
            <person name="Lubbers R.J."/>
            <person name="Makela M.R."/>
            <person name="Barry K."/>
            <person name="Chovatia M."/>
            <person name="Clum A."/>
            <person name="Daum C."/>
            <person name="Haridas S."/>
            <person name="He G."/>
            <person name="LaButti K."/>
            <person name="Lipzen A."/>
            <person name="Mondo S."/>
            <person name="Riley R."/>
            <person name="Salamov A."/>
            <person name="Simmons B.A."/>
            <person name="Magnuson J.K."/>
            <person name="Henrissat B."/>
            <person name="Mortensen U.H."/>
            <person name="Larsen T.O."/>
            <person name="Devries R.P."/>
            <person name="Grigoriev I.V."/>
            <person name="Machida M."/>
            <person name="Baker S.E."/>
            <person name="Andersen M.R."/>
        </authorList>
    </citation>
    <scope>NUCLEOTIDE SEQUENCE [LARGE SCALE GENOMIC DNA]</scope>
    <source>
        <strain evidence="7 8">CBS 151.66</strain>
    </source>
</reference>
<comment type="similarity">
    <text evidence="5">Belongs to the ATG33 family.</text>
</comment>
<protein>
    <submittedName>
        <fullName evidence="7">Uncharacterized protein</fullName>
    </submittedName>
</protein>
<evidence type="ECO:0000256" key="3">
    <source>
        <dbReference type="ARBA" id="ARBA00022989"/>
    </source>
</evidence>
<feature type="transmembrane region" description="Helical" evidence="6">
    <location>
        <begin position="14"/>
        <end position="37"/>
    </location>
</feature>
<comment type="subcellular location">
    <subcellularLocation>
        <location evidence="1">Membrane</location>
        <topology evidence="1">Multi-pass membrane protein</topology>
    </subcellularLocation>
</comment>